<dbReference type="EMBL" id="JAEPBG010000006">
    <property type="protein sequence ID" value="MBK4735980.1"/>
    <property type="molecule type" value="Genomic_DNA"/>
</dbReference>
<name>A0A934SV35_9BURK</name>
<reference evidence="1" key="1">
    <citation type="submission" date="2021-01" db="EMBL/GenBank/DDBJ databases">
        <title>Genome sequence of strain Noviherbaspirillum sp. DKR-6.</title>
        <authorList>
            <person name="Chaudhary D.K."/>
        </authorList>
    </citation>
    <scope>NUCLEOTIDE SEQUENCE</scope>
    <source>
        <strain evidence="1">DKR-6</strain>
    </source>
</reference>
<dbReference type="Proteomes" id="UP000622890">
    <property type="component" value="Unassembled WGS sequence"/>
</dbReference>
<accession>A0A934SV35</accession>
<evidence type="ECO:0000313" key="2">
    <source>
        <dbReference type="Proteomes" id="UP000622890"/>
    </source>
</evidence>
<gene>
    <name evidence="1" type="ORF">JJB74_15270</name>
</gene>
<organism evidence="1 2">
    <name type="scientific">Noviherbaspirillum pedocola</name>
    <dbReference type="NCBI Taxonomy" id="2801341"/>
    <lineage>
        <taxon>Bacteria</taxon>
        <taxon>Pseudomonadati</taxon>
        <taxon>Pseudomonadota</taxon>
        <taxon>Betaproteobacteria</taxon>
        <taxon>Burkholderiales</taxon>
        <taxon>Oxalobacteraceae</taxon>
        <taxon>Noviherbaspirillum</taxon>
    </lineage>
</organism>
<dbReference type="AlphaFoldDB" id="A0A934SV35"/>
<keyword evidence="2" id="KW-1185">Reference proteome</keyword>
<evidence type="ECO:0000313" key="1">
    <source>
        <dbReference type="EMBL" id="MBK4735980.1"/>
    </source>
</evidence>
<protein>
    <submittedName>
        <fullName evidence="1">Uncharacterized protein</fullName>
    </submittedName>
</protein>
<proteinExistence type="predicted"/>
<comment type="caution">
    <text evidence="1">The sequence shown here is derived from an EMBL/GenBank/DDBJ whole genome shotgun (WGS) entry which is preliminary data.</text>
</comment>
<dbReference type="RefSeq" id="WP_200592929.1">
    <property type="nucleotide sequence ID" value="NZ_JAEPBG010000006.1"/>
</dbReference>
<sequence length="50" mass="5781">MQYVEINLDGVNVVKRCPIFKKGDGTPDYAEIRRHFIEMGYAVGTYLRIC</sequence>